<organism evidence="7 8">
    <name type="scientific">Sphingobium rhizovicinum</name>
    <dbReference type="NCBI Taxonomy" id="432308"/>
    <lineage>
        <taxon>Bacteria</taxon>
        <taxon>Pseudomonadati</taxon>
        <taxon>Pseudomonadota</taxon>
        <taxon>Alphaproteobacteria</taxon>
        <taxon>Sphingomonadales</taxon>
        <taxon>Sphingomonadaceae</taxon>
        <taxon>Sphingobium</taxon>
    </lineage>
</organism>
<dbReference type="InterPro" id="IPR014718">
    <property type="entry name" value="GH-type_carb-bd"/>
</dbReference>
<dbReference type="Proteomes" id="UP001595681">
    <property type="component" value="Unassembled WGS sequence"/>
</dbReference>
<comment type="caution">
    <text evidence="7">The sequence shown here is derived from an EMBL/GenBank/DDBJ whole genome shotgun (WGS) entry which is preliminary data.</text>
</comment>
<evidence type="ECO:0000256" key="4">
    <source>
        <dbReference type="ARBA" id="ARBA00023295"/>
    </source>
</evidence>
<dbReference type="InterPro" id="IPR050347">
    <property type="entry name" value="Bact_Beta-galactosidase"/>
</dbReference>
<feature type="region of interest" description="Disordered" evidence="5">
    <location>
        <begin position="286"/>
        <end position="305"/>
    </location>
</feature>
<evidence type="ECO:0000256" key="5">
    <source>
        <dbReference type="SAM" id="MobiDB-lite"/>
    </source>
</evidence>
<proteinExistence type="predicted"/>
<evidence type="ECO:0000313" key="7">
    <source>
        <dbReference type="EMBL" id="MFC3443793.1"/>
    </source>
</evidence>
<dbReference type="InterPro" id="IPR011013">
    <property type="entry name" value="Gal_mutarotase_sf_dom"/>
</dbReference>
<dbReference type="SUPFAM" id="SSF74650">
    <property type="entry name" value="Galactose mutarotase-like"/>
    <property type="match status" value="1"/>
</dbReference>
<dbReference type="EMBL" id="JBHRVU010000005">
    <property type="protein sequence ID" value="MFC3443793.1"/>
    <property type="molecule type" value="Genomic_DNA"/>
</dbReference>
<feature type="domain" description="Beta galactosidase small chain/" evidence="6">
    <location>
        <begin position="10"/>
        <end position="284"/>
    </location>
</feature>
<evidence type="ECO:0000256" key="2">
    <source>
        <dbReference type="ARBA" id="ARBA00012756"/>
    </source>
</evidence>
<dbReference type="SMART" id="SM01038">
    <property type="entry name" value="Bgal_small_N"/>
    <property type="match status" value="1"/>
</dbReference>
<comment type="catalytic activity">
    <reaction evidence="1">
        <text>Hydrolysis of terminal non-reducing beta-D-galactose residues in beta-D-galactosides.</text>
        <dbReference type="EC" id="3.2.1.23"/>
    </reaction>
</comment>
<dbReference type="Pfam" id="PF02929">
    <property type="entry name" value="Bgal_small_N"/>
    <property type="match status" value="1"/>
</dbReference>
<evidence type="ECO:0000256" key="3">
    <source>
        <dbReference type="ARBA" id="ARBA00022801"/>
    </source>
</evidence>
<keyword evidence="3" id="KW-0378">Hydrolase</keyword>
<dbReference type="Gene3D" id="2.70.98.10">
    <property type="match status" value="1"/>
</dbReference>
<name>A0ABV7NJX2_9SPHN</name>
<evidence type="ECO:0000313" key="8">
    <source>
        <dbReference type="Proteomes" id="UP001595681"/>
    </source>
</evidence>
<accession>A0ABV7NJX2</accession>
<dbReference type="PANTHER" id="PTHR46323">
    <property type="entry name" value="BETA-GALACTOSIDASE"/>
    <property type="match status" value="1"/>
</dbReference>
<reference evidence="8" key="1">
    <citation type="journal article" date="2019" name="Int. J. Syst. Evol. Microbiol.">
        <title>The Global Catalogue of Microorganisms (GCM) 10K type strain sequencing project: providing services to taxonomists for standard genome sequencing and annotation.</title>
        <authorList>
            <consortium name="The Broad Institute Genomics Platform"/>
            <consortium name="The Broad Institute Genome Sequencing Center for Infectious Disease"/>
            <person name="Wu L."/>
            <person name="Ma J."/>
        </authorList>
    </citation>
    <scope>NUCLEOTIDE SEQUENCE [LARGE SCALE GENOMIC DNA]</scope>
    <source>
        <strain evidence="8">CCM 7491</strain>
    </source>
</reference>
<dbReference type="EC" id="3.2.1.23" evidence="2"/>
<sequence length="305" mass="33226">MISDKGGAISLSAGDAALVIDRASGLVRSYSKDGRMLAQGGAPHFWRAVTDNDIGIGTDRQFAIWKGMSEQRKVSAIRLTPQTDGSRAVEIDYQLGDGAAGFTSIYRMAGNGAVTVSGSFTPVKPDLPPPFRIGLAFNLPADLDTVEWYGRGPHESYVDRKTSAPIGLWRGALADQNHDYIRPQETGNKVDVRWMELSGSDAGLRVQGDQPMMMNALAFPYADLDRHKPGTWKSSDIRPHDQGTLLIDAAQWGVGGDTQWSEFGKPMAQYRTSNQPMTFQFRLSAFSGAGTNPEKAQQARATEKE</sequence>
<protein>
    <recommendedName>
        <fullName evidence="2">beta-galactosidase</fullName>
        <ecNumber evidence="2">3.2.1.23</ecNumber>
    </recommendedName>
</protein>
<keyword evidence="8" id="KW-1185">Reference proteome</keyword>
<gene>
    <name evidence="7" type="ORF">ACFOKF_21810</name>
</gene>
<dbReference type="InterPro" id="IPR004199">
    <property type="entry name" value="B-gal_small/dom_5"/>
</dbReference>
<dbReference type="PANTHER" id="PTHR46323:SF2">
    <property type="entry name" value="BETA-GALACTOSIDASE"/>
    <property type="match status" value="1"/>
</dbReference>
<evidence type="ECO:0000256" key="1">
    <source>
        <dbReference type="ARBA" id="ARBA00001412"/>
    </source>
</evidence>
<dbReference type="RefSeq" id="WP_380798671.1">
    <property type="nucleotide sequence ID" value="NZ_JBHRVU010000005.1"/>
</dbReference>
<evidence type="ECO:0000259" key="6">
    <source>
        <dbReference type="SMART" id="SM01038"/>
    </source>
</evidence>
<keyword evidence="4" id="KW-0326">Glycosidase</keyword>